<evidence type="ECO:0000313" key="2">
    <source>
        <dbReference type="EMBL" id="KAF1085227.1"/>
    </source>
</evidence>
<keyword evidence="2" id="KW-0269">Exonuclease</keyword>
<dbReference type="InterPro" id="IPR029052">
    <property type="entry name" value="Metallo-depent_PP-like"/>
</dbReference>
<dbReference type="SUPFAM" id="SSF56300">
    <property type="entry name" value="Metallo-dependent phosphatases"/>
    <property type="match status" value="1"/>
</dbReference>
<dbReference type="PANTHER" id="PTHR30337:SF7">
    <property type="entry name" value="PHOSPHOESTERASE"/>
    <property type="match status" value="1"/>
</dbReference>
<accession>A0A9D3AXN4</accession>
<dbReference type="Proteomes" id="UP000798488">
    <property type="component" value="Unassembled WGS sequence"/>
</dbReference>
<dbReference type="RefSeq" id="WP_161821726.1">
    <property type="nucleotide sequence ID" value="NZ_LSRS01000003.1"/>
</dbReference>
<gene>
    <name evidence="2" type="ORF">SPSYN_01363</name>
</gene>
<reference evidence="2" key="1">
    <citation type="submission" date="2016-02" db="EMBL/GenBank/DDBJ databases">
        <title>Draft Genome Sequence of Sporotomaculum syntrophicum Strain FB, a Syntrophic Benzoate Degrader.</title>
        <authorList>
            <person name="Nobu M.K."/>
            <person name="Narihiro T."/>
            <person name="Qiu Y.-L."/>
            <person name="Ohashi A."/>
            <person name="Liu W.-T."/>
            <person name="Yuji S."/>
        </authorList>
    </citation>
    <scope>NUCLEOTIDE SEQUENCE</scope>
    <source>
        <strain evidence="2">FB</strain>
    </source>
</reference>
<evidence type="ECO:0000259" key="1">
    <source>
        <dbReference type="Pfam" id="PF00149"/>
    </source>
</evidence>
<feature type="domain" description="Calcineurin-like phosphoesterase" evidence="1">
    <location>
        <begin position="3"/>
        <end position="205"/>
    </location>
</feature>
<dbReference type="InterPro" id="IPR050535">
    <property type="entry name" value="DNA_Repair-Maintenance_Comp"/>
</dbReference>
<dbReference type="GO" id="GO:0004527">
    <property type="term" value="F:exonuclease activity"/>
    <property type="evidence" value="ECO:0007669"/>
    <property type="project" value="UniProtKB-KW"/>
</dbReference>
<keyword evidence="3" id="KW-1185">Reference proteome</keyword>
<dbReference type="OrthoDB" id="9773856at2"/>
<sequence length="374" mass="42427">MALKILHTSDVHIGMKFNGYPEFIRGELVEARFKALANLIQTANEKECRLFVIAGDLFDKTTIAKKDAERVINILEDFAGDCVLVMPGNHDYDNGMIELWDLFTRKLSDKIVVLNENKVYQLAQTHDLDVAIYPAPCNKKISKANNLGWINELHELPTAALHIGIAHGALEGLSPDLKQDYFYMQVSELEHIPVDLWLLGHTHVPYPDLELVKGHKIYNAGTPEPDGMDCSHVGHAWLIEIDEQKNVQAQRLATGYYRFIDTEEIITDWDSLDRLKQKYLNETATQTLLRLSIKGRVDRELFNQKQALYQELEQSLAYVLIDDSGLGLKITADVIDQEFTAGSLPHQLFMELIAQNDEEALQVAYELVREVKAG</sequence>
<keyword evidence="2" id="KW-0540">Nuclease</keyword>
<proteinExistence type="predicted"/>
<organism evidence="2 3">
    <name type="scientific">Sporotomaculum syntrophicum</name>
    <dbReference type="NCBI Taxonomy" id="182264"/>
    <lineage>
        <taxon>Bacteria</taxon>
        <taxon>Bacillati</taxon>
        <taxon>Bacillota</taxon>
        <taxon>Clostridia</taxon>
        <taxon>Eubacteriales</taxon>
        <taxon>Desulfallaceae</taxon>
        <taxon>Sporotomaculum</taxon>
    </lineage>
</organism>
<dbReference type="AlphaFoldDB" id="A0A9D3AXN4"/>
<dbReference type="Pfam" id="PF00149">
    <property type="entry name" value="Metallophos"/>
    <property type="match status" value="1"/>
</dbReference>
<keyword evidence="2" id="KW-0378">Hydrolase</keyword>
<dbReference type="PANTHER" id="PTHR30337">
    <property type="entry name" value="COMPONENT OF ATP-DEPENDENT DSDNA EXONUCLEASE"/>
    <property type="match status" value="1"/>
</dbReference>
<dbReference type="EMBL" id="LSRS01000003">
    <property type="protein sequence ID" value="KAF1085227.1"/>
    <property type="molecule type" value="Genomic_DNA"/>
</dbReference>
<comment type="caution">
    <text evidence="2">The sequence shown here is derived from an EMBL/GenBank/DDBJ whole genome shotgun (WGS) entry which is preliminary data.</text>
</comment>
<dbReference type="Gene3D" id="3.60.21.10">
    <property type="match status" value="1"/>
</dbReference>
<name>A0A9D3AXN4_9FIRM</name>
<protein>
    <submittedName>
        <fullName evidence="2">Exonuclease subunit SbcD</fullName>
    </submittedName>
</protein>
<dbReference type="InterPro" id="IPR004843">
    <property type="entry name" value="Calcineurin-like_PHP"/>
</dbReference>
<evidence type="ECO:0000313" key="3">
    <source>
        <dbReference type="Proteomes" id="UP000798488"/>
    </source>
</evidence>